<protein>
    <submittedName>
        <fullName evidence="1">Uncharacterized protein</fullName>
    </submittedName>
</protein>
<comment type="caution">
    <text evidence="1">The sequence shown here is derived from an EMBL/GenBank/DDBJ whole genome shotgun (WGS) entry which is preliminary data.</text>
</comment>
<reference evidence="1 2" key="1">
    <citation type="submission" date="2020-08" db="EMBL/GenBank/DDBJ databases">
        <title>Sequencing the genomes of 1000 actinobacteria strains.</title>
        <authorList>
            <person name="Klenk H.-P."/>
        </authorList>
    </citation>
    <scope>NUCLEOTIDE SEQUENCE [LARGE SCALE GENOMIC DNA]</scope>
    <source>
        <strain evidence="1 2">DSM 102030</strain>
    </source>
</reference>
<accession>A0A7W7RCF2</accession>
<keyword evidence="2" id="KW-1185">Reference proteome</keyword>
<dbReference type="RefSeq" id="WP_184573889.1">
    <property type="nucleotide sequence ID" value="NZ_JACHJT010000001.1"/>
</dbReference>
<evidence type="ECO:0000313" key="2">
    <source>
        <dbReference type="Proteomes" id="UP000523007"/>
    </source>
</evidence>
<sequence>MADRVLTGDDREKLLRAWEQLDVPAGWRAEIRNGEIVMIPGQPAEYREVVNKVA</sequence>
<dbReference type="AlphaFoldDB" id="A0A7W7RCF2"/>
<proteinExistence type="predicted"/>
<gene>
    <name evidence="1" type="ORF">F4561_000242</name>
</gene>
<name>A0A7W7RCF2_9ACTN</name>
<dbReference type="Proteomes" id="UP000523007">
    <property type="component" value="Unassembled WGS sequence"/>
</dbReference>
<dbReference type="EMBL" id="JACHJT010000001">
    <property type="protein sequence ID" value="MBB4929422.1"/>
    <property type="molecule type" value="Genomic_DNA"/>
</dbReference>
<organism evidence="1 2">
    <name type="scientific">Lipingzhangella halophila</name>
    <dbReference type="NCBI Taxonomy" id="1783352"/>
    <lineage>
        <taxon>Bacteria</taxon>
        <taxon>Bacillati</taxon>
        <taxon>Actinomycetota</taxon>
        <taxon>Actinomycetes</taxon>
        <taxon>Streptosporangiales</taxon>
        <taxon>Nocardiopsidaceae</taxon>
        <taxon>Lipingzhangella</taxon>
    </lineage>
</organism>
<evidence type="ECO:0000313" key="1">
    <source>
        <dbReference type="EMBL" id="MBB4929422.1"/>
    </source>
</evidence>